<evidence type="ECO:0000313" key="1">
    <source>
        <dbReference type="EMBL" id="SVD97858.1"/>
    </source>
</evidence>
<gene>
    <name evidence="1" type="ORF">METZ01_LOCUS450712</name>
</gene>
<proteinExistence type="predicted"/>
<feature type="non-terminal residue" evidence="1">
    <location>
        <position position="1"/>
    </location>
</feature>
<dbReference type="InterPro" id="IPR054383">
    <property type="entry name" value="PspAB-like"/>
</dbReference>
<dbReference type="EMBL" id="UINC01185911">
    <property type="protein sequence ID" value="SVD97858.1"/>
    <property type="molecule type" value="Genomic_DNA"/>
</dbReference>
<sequence>VALFGRGRGTANADDAILAIAIAEPKLSAAHQMFTTGKVGLTYKPTDSDFFSDLESEMRKLLTAGEKMTGTRYNIVSDKYGYRWIMMADDQFEDLVMAVYALGQSFNEHGCRNQLLAAVFPFTYEGKDVEWIYTYKHGRFYPFVPGTDGQHRDNNLEIGLSDKIGKLLPMEKKLTQWYALWGVPFDAV</sequence>
<organism evidence="1">
    <name type="scientific">marine metagenome</name>
    <dbReference type="NCBI Taxonomy" id="408172"/>
    <lineage>
        <taxon>unclassified sequences</taxon>
        <taxon>metagenomes</taxon>
        <taxon>ecological metagenomes</taxon>
    </lineage>
</organism>
<dbReference type="Pfam" id="PF22742">
    <property type="entry name" value="PspAB"/>
    <property type="match status" value="1"/>
</dbReference>
<protein>
    <submittedName>
        <fullName evidence="1">Uncharacterized protein</fullName>
    </submittedName>
</protein>
<accession>A0A382ZT55</accession>
<reference evidence="1" key="1">
    <citation type="submission" date="2018-05" db="EMBL/GenBank/DDBJ databases">
        <authorList>
            <person name="Lanie J.A."/>
            <person name="Ng W.-L."/>
            <person name="Kazmierczak K.M."/>
            <person name="Andrzejewski T.M."/>
            <person name="Davidsen T.M."/>
            <person name="Wayne K.J."/>
            <person name="Tettelin H."/>
            <person name="Glass J.I."/>
            <person name="Rusch D."/>
            <person name="Podicherti R."/>
            <person name="Tsui H.-C.T."/>
            <person name="Winkler M.E."/>
        </authorList>
    </citation>
    <scope>NUCLEOTIDE SEQUENCE</scope>
</reference>
<dbReference type="AlphaFoldDB" id="A0A382ZT55"/>
<name>A0A382ZT55_9ZZZZ</name>